<reference evidence="1 2" key="1">
    <citation type="submission" date="2019-11" db="EMBL/GenBank/DDBJ databases">
        <title>Agromyces kandeliae sp. nov., isolated from mangrove soil.</title>
        <authorList>
            <person name="Wang R."/>
        </authorList>
    </citation>
    <scope>NUCLEOTIDE SEQUENCE [LARGE SCALE GENOMIC DNA]</scope>
    <source>
        <strain evidence="1 2">JCM 11433</strain>
    </source>
</reference>
<dbReference type="EMBL" id="WMLB01000006">
    <property type="protein sequence ID" value="MTH67254.1"/>
    <property type="molecule type" value="Genomic_DNA"/>
</dbReference>
<sequence>MPTLRPRFQVTETPEVERALRAAARAWPGAGRAELVSHIFERAAATLEEEERDRAGEWRATVDLTEGALDVAYEPGYLENLRAEWPE</sequence>
<evidence type="ECO:0000313" key="2">
    <source>
        <dbReference type="Proteomes" id="UP000433071"/>
    </source>
</evidence>
<comment type="caution">
    <text evidence="1">The sequence shown here is derived from an EMBL/GenBank/DDBJ whole genome shotgun (WGS) entry which is preliminary data.</text>
</comment>
<organism evidence="1 2">
    <name type="scientific">Agromyces bracchium</name>
    <dbReference type="NCBI Taxonomy" id="88376"/>
    <lineage>
        <taxon>Bacteria</taxon>
        <taxon>Bacillati</taxon>
        <taxon>Actinomycetota</taxon>
        <taxon>Actinomycetes</taxon>
        <taxon>Micrococcales</taxon>
        <taxon>Microbacteriaceae</taxon>
        <taxon>Agromyces</taxon>
    </lineage>
</organism>
<name>A0A6I3M1K0_9MICO</name>
<dbReference type="OrthoDB" id="3699209at2"/>
<evidence type="ECO:0000313" key="1">
    <source>
        <dbReference type="EMBL" id="MTH67254.1"/>
    </source>
</evidence>
<protein>
    <submittedName>
        <fullName evidence="1">Uncharacterized protein</fullName>
    </submittedName>
</protein>
<gene>
    <name evidence="1" type="ORF">GJ743_02570</name>
</gene>
<dbReference type="AlphaFoldDB" id="A0A6I3M1K0"/>
<keyword evidence="2" id="KW-1185">Reference proteome</keyword>
<dbReference type="RefSeq" id="WP_155050332.1">
    <property type="nucleotide sequence ID" value="NZ_BAAAIB010000006.1"/>
</dbReference>
<accession>A0A6I3M1K0</accession>
<proteinExistence type="predicted"/>
<dbReference type="Proteomes" id="UP000433071">
    <property type="component" value="Unassembled WGS sequence"/>
</dbReference>